<dbReference type="AlphaFoldDB" id="A0A5C1Q6D3"/>
<evidence type="ECO:0000313" key="1">
    <source>
        <dbReference type="EMBL" id="QEN03535.1"/>
    </source>
</evidence>
<keyword evidence="2" id="KW-1185">Reference proteome</keyword>
<evidence type="ECO:0008006" key="3">
    <source>
        <dbReference type="Google" id="ProtNLM"/>
    </source>
</evidence>
<accession>A0A5C1Q6D3</accession>
<dbReference type="EMBL" id="CP035807">
    <property type="protein sequence ID" value="QEN03535.1"/>
    <property type="molecule type" value="Genomic_DNA"/>
</dbReference>
<reference evidence="1 2" key="2">
    <citation type="submission" date="2019-09" db="EMBL/GenBank/DDBJ databases">
        <title>Complete Genome Sequence and Methylome Analysis of free living Spirochaetas.</title>
        <authorList>
            <person name="Leshcheva N."/>
            <person name="Mikheeva N."/>
        </authorList>
    </citation>
    <scope>NUCLEOTIDE SEQUENCE [LARGE SCALE GENOMIC DNA]</scope>
    <source>
        <strain evidence="1 2">P</strain>
    </source>
</reference>
<dbReference type="Proteomes" id="UP000323824">
    <property type="component" value="Chromosome"/>
</dbReference>
<evidence type="ECO:0000313" key="2">
    <source>
        <dbReference type="Proteomes" id="UP000323824"/>
    </source>
</evidence>
<reference evidence="1 2" key="1">
    <citation type="submission" date="2019-02" db="EMBL/GenBank/DDBJ databases">
        <authorList>
            <person name="Fomenkov A."/>
            <person name="Dubinina G."/>
            <person name="Grabovich M."/>
            <person name="Vincze T."/>
            <person name="Roberts R.J."/>
        </authorList>
    </citation>
    <scope>NUCLEOTIDE SEQUENCE [LARGE SCALE GENOMIC DNA]</scope>
    <source>
        <strain evidence="1 2">P</strain>
    </source>
</reference>
<sequence>MVNMRKILNNLLIILIPTLLLSCEMIDRQNSSNNNVLNIKIVIEGSSSSNSKAKVFLEGSDGNLVTGSNVIILNDTGVASLLTFNFEEGSYYGEIPVSASGAYEIRVKSALIEETLISDVQYHGLSKKAEINMLQDDNSLSALEGNTLSSEDKIHMGWSEVLGASIYQVKVYRDGNLIYTKSSSDLTCIIDGGTLQEGSDYYCKVDAQYISGDPLFVSSFYYSFSESLGSSLYFNLD</sequence>
<organism evidence="1 2">
    <name type="scientific">Thiospirochaeta perfilievii</name>
    <dbReference type="NCBI Taxonomy" id="252967"/>
    <lineage>
        <taxon>Bacteria</taxon>
        <taxon>Pseudomonadati</taxon>
        <taxon>Spirochaetota</taxon>
        <taxon>Spirochaetia</taxon>
        <taxon>Spirochaetales</taxon>
        <taxon>Spirochaetaceae</taxon>
        <taxon>Thiospirochaeta</taxon>
    </lineage>
</organism>
<dbReference type="PROSITE" id="PS51257">
    <property type="entry name" value="PROKAR_LIPOPROTEIN"/>
    <property type="match status" value="1"/>
</dbReference>
<dbReference type="RefSeq" id="WP_187759793.1">
    <property type="nucleotide sequence ID" value="NZ_CP035807.1"/>
</dbReference>
<name>A0A5C1Q6D3_9SPIO</name>
<protein>
    <recommendedName>
        <fullName evidence="3">Fibronectin type-III domain-containing protein</fullName>
    </recommendedName>
</protein>
<dbReference type="KEGG" id="sper:EW093_02075"/>
<gene>
    <name evidence="1" type="ORF">EW093_02075</name>
</gene>
<proteinExistence type="predicted"/>